<sequence>MVLMCSRFRALAELTRKLMELQERSGASQTPVPRPASSQEISSSHAHSEGSGQPERRSHHFRSPHLPTSSRKQHAPPQEMRTDLAFRELPYHRRSGAASPSQYSVASSDATVARSGAASPSQYSVASSDATVAFLAPPAHRLSATEQAVQQQQQQLLESQQSYIAENFEGQPELYAVCDDRGTIASSCVVEGEVGTAQESSAAMHIPTTTGFQEFRVPELPAQQMLTAEGRAADWPSHHTEESRSSRGHRSSRSSRLRSASQDSSLSGHPYTSRYRYQDYPYDKSRAVRLHHRDFPTAAEASLLQHNPYLEAPGPSASGIVHTESSDFRIPTVYYPEHATSMLESAPHSLSSQEPVAAQLIAQYPAAQHGFIAPEESSAPQLQAEGGYLKVRFYAIVKLSLL</sequence>
<evidence type="ECO:0000256" key="1">
    <source>
        <dbReference type="SAM" id="MobiDB-lite"/>
    </source>
</evidence>
<name>A0A183ECT3_9BILA</name>
<feature type="compositionally biased region" description="Basic residues" evidence="1">
    <location>
        <begin position="246"/>
        <end position="256"/>
    </location>
</feature>
<organism evidence="4">
    <name type="scientific">Gongylonema pulchrum</name>
    <dbReference type="NCBI Taxonomy" id="637853"/>
    <lineage>
        <taxon>Eukaryota</taxon>
        <taxon>Metazoa</taxon>
        <taxon>Ecdysozoa</taxon>
        <taxon>Nematoda</taxon>
        <taxon>Chromadorea</taxon>
        <taxon>Rhabditida</taxon>
        <taxon>Spirurina</taxon>
        <taxon>Spiruromorpha</taxon>
        <taxon>Spiruroidea</taxon>
        <taxon>Gongylonematidae</taxon>
        <taxon>Gongylonema</taxon>
    </lineage>
</organism>
<feature type="compositionally biased region" description="Low complexity" evidence="1">
    <location>
        <begin position="257"/>
        <end position="267"/>
    </location>
</feature>
<reference evidence="4" key="1">
    <citation type="submission" date="2016-06" db="UniProtKB">
        <authorList>
            <consortium name="WormBaseParasite"/>
        </authorList>
    </citation>
    <scope>IDENTIFICATION</scope>
</reference>
<feature type="compositionally biased region" description="Low complexity" evidence="1">
    <location>
        <begin position="36"/>
        <end position="45"/>
    </location>
</feature>
<dbReference type="AlphaFoldDB" id="A0A183ECT3"/>
<dbReference type="EMBL" id="UYRT01087332">
    <property type="protein sequence ID" value="VDN32437.1"/>
    <property type="molecule type" value="Genomic_DNA"/>
</dbReference>
<feature type="region of interest" description="Disordered" evidence="1">
    <location>
        <begin position="22"/>
        <end position="79"/>
    </location>
</feature>
<keyword evidence="3" id="KW-1185">Reference proteome</keyword>
<feature type="region of interest" description="Disordered" evidence="1">
    <location>
        <begin position="230"/>
        <end position="272"/>
    </location>
</feature>
<evidence type="ECO:0000313" key="2">
    <source>
        <dbReference type="EMBL" id="VDN32437.1"/>
    </source>
</evidence>
<gene>
    <name evidence="2" type="ORF">GPUH_LOCUS18777</name>
</gene>
<protein>
    <submittedName>
        <fullName evidence="2 4">Uncharacterized protein</fullName>
    </submittedName>
</protein>
<evidence type="ECO:0000313" key="4">
    <source>
        <dbReference type="WBParaSite" id="GPUH_0001879901-mRNA-1"/>
    </source>
</evidence>
<accession>A0A183ECT3</accession>
<dbReference type="WBParaSite" id="GPUH_0001879901-mRNA-1">
    <property type="protein sequence ID" value="GPUH_0001879901-mRNA-1"/>
    <property type="gene ID" value="GPUH_0001879901"/>
</dbReference>
<dbReference type="Proteomes" id="UP000271098">
    <property type="component" value="Unassembled WGS sequence"/>
</dbReference>
<feature type="compositionally biased region" description="Basic and acidic residues" evidence="1">
    <location>
        <begin position="236"/>
        <end position="245"/>
    </location>
</feature>
<evidence type="ECO:0000313" key="3">
    <source>
        <dbReference type="Proteomes" id="UP000271098"/>
    </source>
</evidence>
<reference evidence="2 3" key="2">
    <citation type="submission" date="2018-11" db="EMBL/GenBank/DDBJ databases">
        <authorList>
            <consortium name="Pathogen Informatics"/>
        </authorList>
    </citation>
    <scope>NUCLEOTIDE SEQUENCE [LARGE SCALE GENOMIC DNA]</scope>
</reference>
<proteinExistence type="predicted"/>